<proteinExistence type="inferred from homology"/>
<dbReference type="GO" id="GO:0006398">
    <property type="term" value="P:mRNA 3'-end processing by stem-loop binding and cleavage"/>
    <property type="evidence" value="ECO:0007669"/>
    <property type="project" value="TreeGrafter"/>
</dbReference>
<feature type="domain" description="Histone RNA hairpin-binding protein RNA-binding" evidence="4">
    <location>
        <begin position="2"/>
        <end position="69"/>
    </location>
</feature>
<protein>
    <recommendedName>
        <fullName evidence="4">Histone RNA hairpin-binding protein RNA-binding domain-containing protein</fullName>
    </recommendedName>
</protein>
<dbReference type="AlphaFoldDB" id="A0A6B2LNC3"/>
<dbReference type="EMBL" id="GIBP01009545">
    <property type="protein sequence ID" value="NDV38514.1"/>
    <property type="molecule type" value="Transcribed_RNA"/>
</dbReference>
<dbReference type="GO" id="GO:0051028">
    <property type="term" value="P:mRNA transport"/>
    <property type="evidence" value="ECO:0007669"/>
    <property type="project" value="TreeGrafter"/>
</dbReference>
<dbReference type="GO" id="GO:0071207">
    <property type="term" value="F:histone pre-mRNA stem-loop binding"/>
    <property type="evidence" value="ECO:0007669"/>
    <property type="project" value="TreeGrafter"/>
</dbReference>
<dbReference type="PANTHER" id="PTHR17408">
    <property type="entry name" value="HISTONE RNA HAIRPIN-BINDING PROTEIN"/>
    <property type="match status" value="1"/>
</dbReference>
<evidence type="ECO:0000256" key="3">
    <source>
        <dbReference type="SAM" id="MobiDB-lite"/>
    </source>
</evidence>
<name>A0A6B2LNC3_9EUKA</name>
<feature type="compositionally biased region" description="Basic and acidic residues" evidence="3">
    <location>
        <begin position="133"/>
        <end position="146"/>
    </location>
</feature>
<dbReference type="GO" id="GO:0005737">
    <property type="term" value="C:cytoplasm"/>
    <property type="evidence" value="ECO:0007669"/>
    <property type="project" value="TreeGrafter"/>
</dbReference>
<dbReference type="InterPro" id="IPR029344">
    <property type="entry name" value="SLBP_RNA_bind"/>
</dbReference>
<dbReference type="PANTHER" id="PTHR17408:SF0">
    <property type="entry name" value="HISTONE RNA HAIRPIN-BINDING PROTEIN"/>
    <property type="match status" value="1"/>
</dbReference>
<sequence>MDPVRLNQRQKQIDYGYKTVGYLRYRLFVPKDQRKPEHPRTPKKSQACSKRSWDGQLKKWRRDLHLWDPTNMDAFKLLICSELVDTIVQQNPDLAEIVRAVKEKLNNPNPLSDDDGSSESDSDTNEEELDDNDSFKNTEEEAEKRNHNVARILVYN</sequence>
<comment type="similarity">
    <text evidence="1">Belongs to the SLBP family.</text>
</comment>
<accession>A0A6B2LNC3</accession>
<evidence type="ECO:0000313" key="5">
    <source>
        <dbReference type="EMBL" id="NDV38514.1"/>
    </source>
</evidence>
<evidence type="ECO:0000256" key="2">
    <source>
        <dbReference type="ARBA" id="ARBA00022884"/>
    </source>
</evidence>
<organism evidence="5">
    <name type="scientific">Arcella intermedia</name>
    <dbReference type="NCBI Taxonomy" id="1963864"/>
    <lineage>
        <taxon>Eukaryota</taxon>
        <taxon>Amoebozoa</taxon>
        <taxon>Tubulinea</taxon>
        <taxon>Elardia</taxon>
        <taxon>Arcellinida</taxon>
        <taxon>Sphaerothecina</taxon>
        <taxon>Arcellidae</taxon>
        <taxon>Arcella</taxon>
    </lineage>
</organism>
<evidence type="ECO:0000256" key="1">
    <source>
        <dbReference type="ARBA" id="ARBA00006151"/>
    </source>
</evidence>
<feature type="region of interest" description="Disordered" evidence="3">
    <location>
        <begin position="103"/>
        <end position="156"/>
    </location>
</feature>
<dbReference type="Gene3D" id="1.10.8.1120">
    <property type="entry name" value="Histone RNA hairpin-binding protein RNA-binding domain"/>
    <property type="match status" value="1"/>
</dbReference>
<dbReference type="Pfam" id="PF15247">
    <property type="entry name" value="SLBP_RNA_bind"/>
    <property type="match status" value="1"/>
</dbReference>
<evidence type="ECO:0000259" key="4">
    <source>
        <dbReference type="Pfam" id="PF15247"/>
    </source>
</evidence>
<keyword evidence="2" id="KW-0694">RNA-binding</keyword>
<dbReference type="InterPro" id="IPR026502">
    <property type="entry name" value="SLBP1/SLBP2"/>
</dbReference>
<dbReference type="GO" id="GO:0003729">
    <property type="term" value="F:mRNA binding"/>
    <property type="evidence" value="ECO:0007669"/>
    <property type="project" value="InterPro"/>
</dbReference>
<feature type="region of interest" description="Disordered" evidence="3">
    <location>
        <begin position="31"/>
        <end position="52"/>
    </location>
</feature>
<dbReference type="GO" id="GO:0071204">
    <property type="term" value="C:histone pre-mRNA 3'end processing complex"/>
    <property type="evidence" value="ECO:0007669"/>
    <property type="project" value="TreeGrafter"/>
</dbReference>
<dbReference type="FunFam" id="1.10.8.1120:FF:000001">
    <property type="entry name" value="Histone RNA hairpin-binding protein-like"/>
    <property type="match status" value="1"/>
</dbReference>
<dbReference type="InterPro" id="IPR038294">
    <property type="entry name" value="SLBP_RNA_bind_sf"/>
</dbReference>
<feature type="compositionally biased region" description="Basic and acidic residues" evidence="3">
    <location>
        <begin position="31"/>
        <end position="40"/>
    </location>
</feature>
<feature type="compositionally biased region" description="Acidic residues" evidence="3">
    <location>
        <begin position="112"/>
        <end position="132"/>
    </location>
</feature>
<reference evidence="5" key="1">
    <citation type="journal article" date="2020" name="J. Eukaryot. Microbiol.">
        <title>De novo Sequencing, Assembly and Annotation of the Transcriptome for the Free-Living Testate Amoeba Arcella intermedia.</title>
        <authorList>
            <person name="Ribeiro G.M."/>
            <person name="Porfirio-Sousa A.L."/>
            <person name="Maurer-Alcala X.X."/>
            <person name="Katz L.A."/>
            <person name="Lahr D.J.G."/>
        </authorList>
    </citation>
    <scope>NUCLEOTIDE SEQUENCE</scope>
</reference>